<dbReference type="GO" id="GO:0016757">
    <property type="term" value="F:glycosyltransferase activity"/>
    <property type="evidence" value="ECO:0007669"/>
    <property type="project" value="UniProtKB-KW"/>
</dbReference>
<keyword evidence="2" id="KW-0328">Glycosyltransferase</keyword>
<dbReference type="CDD" id="cd02511">
    <property type="entry name" value="Beta4Glucosyltransferase"/>
    <property type="match status" value="1"/>
</dbReference>
<feature type="domain" description="Glycosyltransferase 2-like" evidence="1">
    <location>
        <begin position="7"/>
        <end position="105"/>
    </location>
</feature>
<dbReference type="SUPFAM" id="SSF53448">
    <property type="entry name" value="Nucleotide-diphospho-sugar transferases"/>
    <property type="match status" value="1"/>
</dbReference>
<dbReference type="PANTHER" id="PTHR43630:SF2">
    <property type="entry name" value="GLYCOSYLTRANSFERASE"/>
    <property type="match status" value="1"/>
</dbReference>
<reference evidence="2 3" key="1">
    <citation type="submission" date="2023-08" db="EMBL/GenBank/DDBJ databases">
        <authorList>
            <person name="Park J.-S."/>
        </authorList>
    </citation>
    <scope>NUCLEOTIDE SEQUENCE [LARGE SCALE GENOMIC DNA]</scope>
    <source>
        <strain evidence="2 3">2205SS18-9</strain>
    </source>
</reference>
<dbReference type="EC" id="2.4.-.-" evidence="2"/>
<sequence length="368" mass="43337">MNSAAISLCMNVRDEEEVLERCLSSIAHIVDEIIIVDSGSTDRTKEIAKKYTDKIYDFEWKGDFSEARNFSFSKATKEYIMWLDADDVVPEKSQKQILEFKKNLATYKMDVVVMEYQYSYNAEGNPILTQYRNNIVRRACNFKWKGLVHAKLDYSDTEEFITNIVIHHKKNKLHTDRTLKTYESLIEQGKNLSVEDLFYYANECISHKQYKEAKEWYQKYLNENTSNDECNIYAYGQLADCHTYFNELDQAILCCLHTFKINSPRAEICCKLAYIYYLKKEIEQTISWFKIATATDFPTKSTFIKPHYYTWFPHIQLCTCYLSQGNYNEAKKHNDIAATYIPNNSYVKGNETLLEELKIKIEQRNAEK</sequence>
<proteinExistence type="predicted"/>
<dbReference type="InterPro" id="IPR011990">
    <property type="entry name" value="TPR-like_helical_dom_sf"/>
</dbReference>
<organism evidence="2 3">
    <name type="scientific">Chengkuizengella axinellae</name>
    <dbReference type="NCBI Taxonomy" id="3064388"/>
    <lineage>
        <taxon>Bacteria</taxon>
        <taxon>Bacillati</taxon>
        <taxon>Bacillota</taxon>
        <taxon>Bacilli</taxon>
        <taxon>Bacillales</taxon>
        <taxon>Paenibacillaceae</taxon>
        <taxon>Chengkuizengella</taxon>
    </lineage>
</organism>
<gene>
    <name evidence="2" type="ORF">Q5Y73_15405</name>
</gene>
<dbReference type="Gene3D" id="1.25.40.10">
    <property type="entry name" value="Tetratricopeptide repeat domain"/>
    <property type="match status" value="1"/>
</dbReference>
<dbReference type="InterPro" id="IPR029044">
    <property type="entry name" value="Nucleotide-diphossugar_trans"/>
</dbReference>
<accession>A0ABT9J1N9</accession>
<dbReference type="EMBL" id="JAVAMP010000008">
    <property type="protein sequence ID" value="MDP5275495.1"/>
    <property type="molecule type" value="Genomic_DNA"/>
</dbReference>
<dbReference type="SUPFAM" id="SSF48452">
    <property type="entry name" value="TPR-like"/>
    <property type="match status" value="1"/>
</dbReference>
<dbReference type="Gene3D" id="3.90.550.10">
    <property type="entry name" value="Spore Coat Polysaccharide Biosynthesis Protein SpsA, Chain A"/>
    <property type="match status" value="1"/>
</dbReference>
<dbReference type="InterPro" id="IPR001173">
    <property type="entry name" value="Glyco_trans_2-like"/>
</dbReference>
<comment type="caution">
    <text evidence="2">The sequence shown here is derived from an EMBL/GenBank/DDBJ whole genome shotgun (WGS) entry which is preliminary data.</text>
</comment>
<dbReference type="RefSeq" id="WP_305992805.1">
    <property type="nucleotide sequence ID" value="NZ_JAVAMP010000008.1"/>
</dbReference>
<evidence type="ECO:0000259" key="1">
    <source>
        <dbReference type="Pfam" id="PF00535"/>
    </source>
</evidence>
<dbReference type="Proteomes" id="UP001231941">
    <property type="component" value="Unassembled WGS sequence"/>
</dbReference>
<dbReference type="Pfam" id="PF00535">
    <property type="entry name" value="Glycos_transf_2"/>
    <property type="match status" value="1"/>
</dbReference>
<protein>
    <submittedName>
        <fullName evidence="2">Glycosyltransferase family 2 protein</fullName>
        <ecNumber evidence="2">2.4.-.-</ecNumber>
    </submittedName>
</protein>
<name>A0ABT9J1N9_9BACL</name>
<keyword evidence="2" id="KW-0808">Transferase</keyword>
<dbReference type="PANTHER" id="PTHR43630">
    <property type="entry name" value="POLY-BETA-1,6-N-ACETYL-D-GLUCOSAMINE SYNTHASE"/>
    <property type="match status" value="1"/>
</dbReference>
<keyword evidence="3" id="KW-1185">Reference proteome</keyword>
<evidence type="ECO:0000313" key="3">
    <source>
        <dbReference type="Proteomes" id="UP001231941"/>
    </source>
</evidence>
<evidence type="ECO:0000313" key="2">
    <source>
        <dbReference type="EMBL" id="MDP5275495.1"/>
    </source>
</evidence>